<keyword evidence="4 9" id="KW-0227">DNA damage</keyword>
<dbReference type="InterPro" id="IPR027417">
    <property type="entry name" value="P-loop_NTPase"/>
</dbReference>
<dbReference type="AlphaFoldDB" id="A0A250KSE6"/>
<evidence type="ECO:0000256" key="3">
    <source>
        <dbReference type="ARBA" id="ARBA00022741"/>
    </source>
</evidence>
<dbReference type="PANTHER" id="PTHR11361:SF34">
    <property type="entry name" value="DNA MISMATCH REPAIR PROTEIN MSH1, MITOCHONDRIAL"/>
    <property type="match status" value="1"/>
</dbReference>
<dbReference type="InterPro" id="IPR007860">
    <property type="entry name" value="DNA_mmatch_repair_MutS_con_dom"/>
</dbReference>
<dbReference type="CDD" id="cd03284">
    <property type="entry name" value="ABC_MutS1"/>
    <property type="match status" value="1"/>
</dbReference>
<dbReference type="PIRSF" id="PIRSF037677">
    <property type="entry name" value="DNA_mis_repair_Msh6"/>
    <property type="match status" value="1"/>
</dbReference>
<evidence type="ECO:0000256" key="6">
    <source>
        <dbReference type="ARBA" id="ARBA00023125"/>
    </source>
</evidence>
<keyword evidence="3 9" id="KW-0547">Nucleotide-binding</keyword>
<dbReference type="InterPro" id="IPR005748">
    <property type="entry name" value="DNA_mismatch_repair_MutS"/>
</dbReference>
<dbReference type="OrthoDB" id="9802448at2"/>
<keyword evidence="13" id="KW-1185">Reference proteome</keyword>
<dbReference type="HAMAP" id="MF_00096">
    <property type="entry name" value="MutS"/>
    <property type="match status" value="1"/>
</dbReference>
<evidence type="ECO:0000256" key="5">
    <source>
        <dbReference type="ARBA" id="ARBA00022840"/>
    </source>
</evidence>
<dbReference type="GO" id="GO:0005524">
    <property type="term" value="F:ATP binding"/>
    <property type="evidence" value="ECO:0007669"/>
    <property type="project" value="UniProtKB-UniRule"/>
</dbReference>
<dbReference type="Proteomes" id="UP000266313">
    <property type="component" value="Chromosome"/>
</dbReference>
<evidence type="ECO:0000256" key="8">
    <source>
        <dbReference type="ARBA" id="ARBA00024647"/>
    </source>
</evidence>
<evidence type="ECO:0000256" key="7">
    <source>
        <dbReference type="ARBA" id="ARBA00023204"/>
    </source>
</evidence>
<dbReference type="SMART" id="SM00534">
    <property type="entry name" value="MUTSac"/>
    <property type="match status" value="1"/>
</dbReference>
<feature type="binding site" evidence="9">
    <location>
        <begin position="617"/>
        <end position="624"/>
    </location>
    <ligand>
        <name>ATP</name>
        <dbReference type="ChEBI" id="CHEBI:30616"/>
    </ligand>
</feature>
<dbReference type="InterPro" id="IPR017261">
    <property type="entry name" value="DNA_mismatch_repair_MutS/MSH"/>
</dbReference>
<dbReference type="Gene3D" id="3.40.50.300">
    <property type="entry name" value="P-loop containing nucleotide triphosphate hydrolases"/>
    <property type="match status" value="1"/>
</dbReference>
<evidence type="ECO:0000259" key="11">
    <source>
        <dbReference type="PROSITE" id="PS00486"/>
    </source>
</evidence>
<keyword evidence="7 9" id="KW-0234">DNA repair</keyword>
<dbReference type="PROSITE" id="PS00486">
    <property type="entry name" value="DNA_MISMATCH_REPAIR_2"/>
    <property type="match status" value="1"/>
</dbReference>
<evidence type="ECO:0000256" key="4">
    <source>
        <dbReference type="ARBA" id="ARBA00022763"/>
    </source>
</evidence>
<evidence type="ECO:0000313" key="13">
    <source>
        <dbReference type="Proteomes" id="UP000266313"/>
    </source>
</evidence>
<dbReference type="SUPFAM" id="SSF48334">
    <property type="entry name" value="DNA repair protein MutS, domain III"/>
    <property type="match status" value="1"/>
</dbReference>
<dbReference type="KEGG" id="mmai:sS8_2656"/>
<dbReference type="FunFam" id="1.10.1420.10:FF:000002">
    <property type="entry name" value="DNA mismatch repair protein MutS"/>
    <property type="match status" value="1"/>
</dbReference>
<dbReference type="Gene3D" id="1.10.1420.10">
    <property type="match status" value="2"/>
</dbReference>
<dbReference type="InterPro" id="IPR036187">
    <property type="entry name" value="DNA_mismatch_repair_MutS_sf"/>
</dbReference>
<dbReference type="InterPro" id="IPR036678">
    <property type="entry name" value="MutS_con_dom_sf"/>
</dbReference>
<dbReference type="SUPFAM" id="SSF55271">
    <property type="entry name" value="DNA repair protein MutS, domain I"/>
    <property type="match status" value="1"/>
</dbReference>
<dbReference type="FunFam" id="3.40.1170.10:FF:000001">
    <property type="entry name" value="DNA mismatch repair protein MutS"/>
    <property type="match status" value="1"/>
</dbReference>
<dbReference type="GO" id="GO:0003684">
    <property type="term" value="F:damaged DNA binding"/>
    <property type="evidence" value="ECO:0007669"/>
    <property type="project" value="UniProtKB-UniRule"/>
</dbReference>
<accession>A0A250KSE6</accession>
<dbReference type="InterPro" id="IPR000432">
    <property type="entry name" value="DNA_mismatch_repair_MutS_C"/>
</dbReference>
<dbReference type="Pfam" id="PF01624">
    <property type="entry name" value="MutS_I"/>
    <property type="match status" value="1"/>
</dbReference>
<organism evidence="12 13">
    <name type="scientific">Methylocaldum marinum</name>
    <dbReference type="NCBI Taxonomy" id="1432792"/>
    <lineage>
        <taxon>Bacteria</taxon>
        <taxon>Pseudomonadati</taxon>
        <taxon>Pseudomonadota</taxon>
        <taxon>Gammaproteobacteria</taxon>
        <taxon>Methylococcales</taxon>
        <taxon>Methylococcaceae</taxon>
        <taxon>Methylocaldum</taxon>
    </lineage>
</organism>
<dbReference type="Pfam" id="PF05190">
    <property type="entry name" value="MutS_IV"/>
    <property type="match status" value="1"/>
</dbReference>
<dbReference type="Pfam" id="PF00488">
    <property type="entry name" value="MutS_V"/>
    <property type="match status" value="1"/>
</dbReference>
<dbReference type="EMBL" id="AP017928">
    <property type="protein sequence ID" value="BBA34603.1"/>
    <property type="molecule type" value="Genomic_DNA"/>
</dbReference>
<keyword evidence="5 9" id="KW-0067">ATP-binding</keyword>
<reference evidence="12 13" key="1">
    <citation type="submission" date="2016-12" db="EMBL/GenBank/DDBJ databases">
        <title>Genome sequencing of Methylocaldum marinum.</title>
        <authorList>
            <person name="Takeuchi M."/>
            <person name="Kamagata Y."/>
            <person name="Hiraoka S."/>
            <person name="Oshima K."/>
            <person name="Hattori M."/>
            <person name="Iwasaki W."/>
        </authorList>
    </citation>
    <scope>NUCLEOTIDE SEQUENCE [LARGE SCALE GENOMIC DNA]</scope>
    <source>
        <strain evidence="12 13">S8</strain>
    </source>
</reference>
<dbReference type="FunFam" id="3.40.50.300:FF:000283">
    <property type="entry name" value="DNA mismatch repair protein MutS"/>
    <property type="match status" value="1"/>
</dbReference>
<evidence type="ECO:0000256" key="9">
    <source>
        <dbReference type="HAMAP-Rule" id="MF_00096"/>
    </source>
</evidence>
<name>A0A250KSE6_9GAMM</name>
<comment type="function">
    <text evidence="8 9">This protein is involved in the repair of mismatches in DNA. It is possible that it carries out the mismatch recognition step. This protein has a weak ATPase activity.</text>
</comment>
<dbReference type="NCBIfam" id="NF003810">
    <property type="entry name" value="PRK05399.1"/>
    <property type="match status" value="1"/>
</dbReference>
<feature type="domain" description="DNA mismatch repair proteins mutS family" evidence="11">
    <location>
        <begin position="691"/>
        <end position="707"/>
    </location>
</feature>
<dbReference type="Gene3D" id="6.10.140.430">
    <property type="match status" value="1"/>
</dbReference>
<dbReference type="GO" id="GO:0030983">
    <property type="term" value="F:mismatched DNA binding"/>
    <property type="evidence" value="ECO:0007669"/>
    <property type="project" value="InterPro"/>
</dbReference>
<evidence type="ECO:0000256" key="10">
    <source>
        <dbReference type="RuleBase" id="RU003756"/>
    </source>
</evidence>
<comment type="similarity">
    <text evidence="1 9 10">Belongs to the DNA mismatch repair MutS family.</text>
</comment>
<dbReference type="NCBIfam" id="TIGR01070">
    <property type="entry name" value="mutS1"/>
    <property type="match status" value="1"/>
</dbReference>
<dbReference type="SUPFAM" id="SSF53150">
    <property type="entry name" value="DNA repair protein MutS, domain II"/>
    <property type="match status" value="1"/>
</dbReference>
<evidence type="ECO:0000313" key="12">
    <source>
        <dbReference type="EMBL" id="BBA34603.1"/>
    </source>
</evidence>
<dbReference type="RefSeq" id="WP_119629981.1">
    <property type="nucleotide sequence ID" value="NZ_AP017928.1"/>
</dbReference>
<dbReference type="SUPFAM" id="SSF52540">
    <property type="entry name" value="P-loop containing nucleoside triphosphate hydrolases"/>
    <property type="match status" value="1"/>
</dbReference>
<dbReference type="InterPro" id="IPR007696">
    <property type="entry name" value="DNA_mismatch_repair_MutS_core"/>
</dbReference>
<dbReference type="InterPro" id="IPR007861">
    <property type="entry name" value="DNA_mismatch_repair_MutS_clamp"/>
</dbReference>
<gene>
    <name evidence="9" type="primary">mutS</name>
    <name evidence="12" type="ORF">sS8_2656</name>
</gene>
<dbReference type="Gene3D" id="3.40.1170.10">
    <property type="entry name" value="DNA repair protein MutS, domain I"/>
    <property type="match status" value="1"/>
</dbReference>
<keyword evidence="6 9" id="KW-0238">DNA-binding</keyword>
<proteinExistence type="inferred from homology"/>
<dbReference type="GO" id="GO:0006298">
    <property type="term" value="P:mismatch repair"/>
    <property type="evidence" value="ECO:0007669"/>
    <property type="project" value="UniProtKB-UniRule"/>
</dbReference>
<evidence type="ECO:0000256" key="1">
    <source>
        <dbReference type="ARBA" id="ARBA00006271"/>
    </source>
</evidence>
<dbReference type="InterPro" id="IPR007695">
    <property type="entry name" value="DNA_mismatch_repair_MutS-lik_N"/>
</dbReference>
<sequence>MTDQATLLSKHTPLMQQYLRIKAEHPEQLLFFRMGDFYELFYEDARKAAQLLDITLTTRGESAGERIPMAGVPYHAVDTYLARLIKLGESVAICEQIGDPAASKGPVERKVVRIVSPGTVTEEALLEDRKESLLVAVVKLGERYGVAALDLAAGRFTVQQVQSMERLAGELERLDPSELLISEDWPLPPIIAGRRGITRRHPWHFDPESARHKLLRQFGTQDLTGFGCEELPAAVAAAGCLLQYVQDTQKSALPHIQGLKTETGEDNIILDAASRRNLELAYHPSGQINLTLFGVLDRTSTAMGGRLLRRWLHSPLRDQDALNHRYEAIGALLKDASYGSIRDMLASVGDIERIVARIALKSAKPRDLVVLRVSLRVLPELLCRLETMESALLAELRQRIQEHPEICRLLERAIVENPPMLIRDGGVIAEGYHQELDELRVLSQDTERFLIELEQRERQRTGLSNLKVGYNRVQGFYIELPRTQADKAPKDYIRRQTLKGAERYITPELKAFEDKVLSARERSLAFEKALYDELLDVLGTHVGSLQDCASGLSELDVLASLAERAESLNLTMPSLVQEPGIHITGGRHPVVEMVTDTRFVPNDLDLDADRRMLIITGPNMGGKSTYMRQTALIVLMAHIGSYVPAESAVIGPIDRIFTRIGASDDLASGRSTFMVEMSETANILHNATSSSLVLMDEIGRGTSTFDGLALAWATADHLARKIQAFTLFATHYFELITLPEECPGVQNVHLDAVEHGDRVVFLHAVKDGPANQSYGLQVAALAGVPKTVIDKARKKLTVLENQTYAGQRNDARQFDLFVNAEPQPHPAVDLLRSIQPEETTPRQALDLLYALKELAS</sequence>
<dbReference type="Gene3D" id="3.30.420.110">
    <property type="entry name" value="MutS, connector domain"/>
    <property type="match status" value="1"/>
</dbReference>
<protein>
    <recommendedName>
        <fullName evidence="2 9">DNA mismatch repair protein MutS</fullName>
    </recommendedName>
</protein>
<dbReference type="PANTHER" id="PTHR11361">
    <property type="entry name" value="DNA MISMATCH REPAIR PROTEIN MUTS FAMILY MEMBER"/>
    <property type="match status" value="1"/>
</dbReference>
<dbReference type="InterPro" id="IPR016151">
    <property type="entry name" value="DNA_mismatch_repair_MutS_N"/>
</dbReference>
<dbReference type="Pfam" id="PF05188">
    <property type="entry name" value="MutS_II"/>
    <property type="match status" value="1"/>
</dbReference>
<dbReference type="Pfam" id="PF05192">
    <property type="entry name" value="MutS_III"/>
    <property type="match status" value="1"/>
</dbReference>
<dbReference type="GO" id="GO:0140664">
    <property type="term" value="F:ATP-dependent DNA damage sensor activity"/>
    <property type="evidence" value="ECO:0007669"/>
    <property type="project" value="InterPro"/>
</dbReference>
<evidence type="ECO:0000256" key="2">
    <source>
        <dbReference type="ARBA" id="ARBA00021982"/>
    </source>
</evidence>
<dbReference type="GO" id="GO:0005829">
    <property type="term" value="C:cytosol"/>
    <property type="evidence" value="ECO:0007669"/>
    <property type="project" value="TreeGrafter"/>
</dbReference>
<dbReference type="SMART" id="SM00533">
    <property type="entry name" value="MUTSd"/>
    <property type="match status" value="1"/>
</dbReference>
<dbReference type="InterPro" id="IPR045076">
    <property type="entry name" value="MutS"/>
</dbReference>